<evidence type="ECO:0000313" key="3">
    <source>
        <dbReference type="Proteomes" id="UP000583929"/>
    </source>
</evidence>
<gene>
    <name evidence="2" type="ORF">G4B88_013604</name>
</gene>
<dbReference type="AlphaFoldDB" id="A0A7J6HU19"/>
<evidence type="ECO:0000259" key="1">
    <source>
        <dbReference type="Pfam" id="PF01965"/>
    </source>
</evidence>
<dbReference type="GO" id="GO:0005737">
    <property type="term" value="C:cytoplasm"/>
    <property type="evidence" value="ECO:0007669"/>
    <property type="project" value="TreeGrafter"/>
</dbReference>
<feature type="domain" description="DJ-1/PfpI" evidence="1">
    <location>
        <begin position="46"/>
        <end position="107"/>
    </location>
</feature>
<dbReference type="InterPro" id="IPR029062">
    <property type="entry name" value="Class_I_gatase-like"/>
</dbReference>
<dbReference type="InterPro" id="IPR050325">
    <property type="entry name" value="Prot/Nucl_acid_deglycase"/>
</dbReference>
<dbReference type="PANTHER" id="PTHR48094">
    <property type="entry name" value="PROTEIN/NUCLEIC ACID DEGLYCASE DJ-1-RELATED"/>
    <property type="match status" value="1"/>
</dbReference>
<organism evidence="2 3">
    <name type="scientific">Cannabis sativa</name>
    <name type="common">Hemp</name>
    <name type="synonym">Marijuana</name>
    <dbReference type="NCBI Taxonomy" id="3483"/>
    <lineage>
        <taxon>Eukaryota</taxon>
        <taxon>Viridiplantae</taxon>
        <taxon>Streptophyta</taxon>
        <taxon>Embryophyta</taxon>
        <taxon>Tracheophyta</taxon>
        <taxon>Spermatophyta</taxon>
        <taxon>Magnoliopsida</taxon>
        <taxon>eudicotyledons</taxon>
        <taxon>Gunneridae</taxon>
        <taxon>Pentapetalae</taxon>
        <taxon>rosids</taxon>
        <taxon>fabids</taxon>
        <taxon>Rosales</taxon>
        <taxon>Cannabaceae</taxon>
        <taxon>Cannabis</taxon>
    </lineage>
</organism>
<dbReference type="GO" id="GO:1903189">
    <property type="term" value="P:glyoxal metabolic process"/>
    <property type="evidence" value="ECO:0007669"/>
    <property type="project" value="TreeGrafter"/>
</dbReference>
<dbReference type="EMBL" id="JAATIQ010000025">
    <property type="protein sequence ID" value="KAF4398515.1"/>
    <property type="molecule type" value="Genomic_DNA"/>
</dbReference>
<name>A0A7J6HU19_CANSA</name>
<comment type="caution">
    <text evidence="2">The sequence shown here is derived from an EMBL/GenBank/DDBJ whole genome shotgun (WGS) entry which is preliminary data.</text>
</comment>
<evidence type="ECO:0000313" key="2">
    <source>
        <dbReference type="EMBL" id="KAF4398515.1"/>
    </source>
</evidence>
<proteinExistence type="predicted"/>
<dbReference type="Gene3D" id="3.40.50.880">
    <property type="match status" value="1"/>
</dbReference>
<protein>
    <recommendedName>
        <fullName evidence="1">DJ-1/PfpI domain-containing protein</fullName>
    </recommendedName>
</protein>
<dbReference type="Pfam" id="PF01965">
    <property type="entry name" value="DJ-1_PfpI"/>
    <property type="match status" value="1"/>
</dbReference>
<dbReference type="SUPFAM" id="SSF52317">
    <property type="entry name" value="Class I glutamine amidotransferase-like"/>
    <property type="match status" value="1"/>
</dbReference>
<reference evidence="2 3" key="1">
    <citation type="journal article" date="2020" name="bioRxiv">
        <title>Sequence and annotation of 42 cannabis genomes reveals extensive copy number variation in cannabinoid synthesis and pathogen resistance genes.</title>
        <authorList>
            <person name="Mckernan K.J."/>
            <person name="Helbert Y."/>
            <person name="Kane L.T."/>
            <person name="Ebling H."/>
            <person name="Zhang L."/>
            <person name="Liu B."/>
            <person name="Eaton Z."/>
            <person name="Mclaughlin S."/>
            <person name="Kingan S."/>
            <person name="Baybayan P."/>
            <person name="Concepcion G."/>
            <person name="Jordan M."/>
            <person name="Riva A."/>
            <person name="Barbazuk W."/>
            <person name="Harkins T."/>
        </authorList>
    </citation>
    <scope>NUCLEOTIDE SEQUENCE [LARGE SCALE GENOMIC DNA]</scope>
    <source>
        <strain evidence="3">cv. Jamaican Lion 4</strain>
        <tissue evidence="2">Leaf</tissue>
    </source>
</reference>
<dbReference type="InterPro" id="IPR002818">
    <property type="entry name" value="DJ-1/PfpI"/>
</dbReference>
<sequence length="174" mass="19072">MASLHLMATTTKHSAQSTKTISVVPPPILTSQMDSITTTTTFVPTKKVLVPMGYGTEEMEAVIIVDVLRRAGADVTSKVEASGGTKLVVDTSIKNCSNQVFDLDALPSSFSHETCSLILETSQRLQNAIQEHKFTLKVLYLLDMIVNSFAHEISTKLVDRYTRPEFTGKLLVVL</sequence>
<dbReference type="PANTHER" id="PTHR48094:SF7">
    <property type="entry name" value="PROTEIN DJ-1 HOMOLOG C"/>
    <property type="match status" value="1"/>
</dbReference>
<keyword evidence="3" id="KW-1185">Reference proteome</keyword>
<dbReference type="Proteomes" id="UP000583929">
    <property type="component" value="Unassembled WGS sequence"/>
</dbReference>
<accession>A0A7J6HU19</accession>